<feature type="domain" description="Fatty acid hydroxylase" evidence="6">
    <location>
        <begin position="93"/>
        <end position="222"/>
    </location>
</feature>
<dbReference type="Pfam" id="PF04116">
    <property type="entry name" value="FA_hydroxylase"/>
    <property type="match status" value="1"/>
</dbReference>
<dbReference type="GO" id="GO:0005506">
    <property type="term" value="F:iron ion binding"/>
    <property type="evidence" value="ECO:0007669"/>
    <property type="project" value="InterPro"/>
</dbReference>
<evidence type="ECO:0000259" key="6">
    <source>
        <dbReference type="Pfam" id="PF04116"/>
    </source>
</evidence>
<keyword evidence="4 5" id="KW-0472">Membrane</keyword>
<dbReference type="STRING" id="1076937.SAMN04488120_10676"/>
<dbReference type="PANTHER" id="PTHR11863">
    <property type="entry name" value="STEROL DESATURASE"/>
    <property type="match status" value="1"/>
</dbReference>
<evidence type="ECO:0000256" key="2">
    <source>
        <dbReference type="ARBA" id="ARBA00022692"/>
    </source>
</evidence>
<dbReference type="GO" id="GO:0016020">
    <property type="term" value="C:membrane"/>
    <property type="evidence" value="ECO:0007669"/>
    <property type="project" value="UniProtKB-SubCell"/>
</dbReference>
<feature type="transmembrane region" description="Helical" evidence="5">
    <location>
        <begin position="145"/>
        <end position="170"/>
    </location>
</feature>
<evidence type="ECO:0000256" key="5">
    <source>
        <dbReference type="SAM" id="Phobius"/>
    </source>
</evidence>
<accession>A0A1I2JES5</accession>
<feature type="transmembrane region" description="Helical" evidence="5">
    <location>
        <begin position="54"/>
        <end position="72"/>
    </location>
</feature>
<keyword evidence="3 5" id="KW-1133">Transmembrane helix</keyword>
<dbReference type="OrthoDB" id="9770329at2"/>
<evidence type="ECO:0000256" key="4">
    <source>
        <dbReference type="ARBA" id="ARBA00023136"/>
    </source>
</evidence>
<keyword evidence="2 5" id="KW-0812">Transmembrane</keyword>
<comment type="subcellular location">
    <subcellularLocation>
        <location evidence="1">Membrane</location>
    </subcellularLocation>
</comment>
<feature type="transmembrane region" description="Helical" evidence="5">
    <location>
        <begin position="84"/>
        <end position="105"/>
    </location>
</feature>
<dbReference type="GO" id="GO:0016491">
    <property type="term" value="F:oxidoreductase activity"/>
    <property type="evidence" value="ECO:0007669"/>
    <property type="project" value="InterPro"/>
</dbReference>
<reference evidence="7 8" key="1">
    <citation type="submission" date="2016-10" db="EMBL/GenBank/DDBJ databases">
        <authorList>
            <person name="de Groot N.N."/>
        </authorList>
    </citation>
    <scope>NUCLEOTIDE SEQUENCE [LARGE SCALE GENOMIC DNA]</scope>
    <source>
        <strain evidence="7 8">DSM 23609</strain>
    </source>
</reference>
<organism evidence="7 8">
    <name type="scientific">Fontimonas thermophila</name>
    <dbReference type="NCBI Taxonomy" id="1076937"/>
    <lineage>
        <taxon>Bacteria</taxon>
        <taxon>Pseudomonadati</taxon>
        <taxon>Pseudomonadota</taxon>
        <taxon>Gammaproteobacteria</taxon>
        <taxon>Nevskiales</taxon>
        <taxon>Nevskiaceae</taxon>
        <taxon>Fontimonas</taxon>
    </lineage>
</organism>
<name>A0A1I2JES5_9GAMM</name>
<evidence type="ECO:0000313" key="8">
    <source>
        <dbReference type="Proteomes" id="UP000199771"/>
    </source>
</evidence>
<dbReference type="InterPro" id="IPR050307">
    <property type="entry name" value="Sterol_Desaturase_Related"/>
</dbReference>
<feature type="transmembrane region" description="Helical" evidence="5">
    <location>
        <begin position="6"/>
        <end position="26"/>
    </location>
</feature>
<keyword evidence="8" id="KW-1185">Reference proteome</keyword>
<evidence type="ECO:0000313" key="7">
    <source>
        <dbReference type="EMBL" id="SFF51151.1"/>
    </source>
</evidence>
<dbReference type="EMBL" id="FOOC01000006">
    <property type="protein sequence ID" value="SFF51151.1"/>
    <property type="molecule type" value="Genomic_DNA"/>
</dbReference>
<proteinExistence type="predicted"/>
<evidence type="ECO:0000256" key="3">
    <source>
        <dbReference type="ARBA" id="ARBA00022989"/>
    </source>
</evidence>
<dbReference type="GO" id="GO:0008610">
    <property type="term" value="P:lipid biosynthetic process"/>
    <property type="evidence" value="ECO:0007669"/>
    <property type="project" value="InterPro"/>
</dbReference>
<dbReference type="RefSeq" id="WP_091533508.1">
    <property type="nucleotide sequence ID" value="NZ_FOOC01000006.1"/>
</dbReference>
<evidence type="ECO:0000256" key="1">
    <source>
        <dbReference type="ARBA" id="ARBA00004370"/>
    </source>
</evidence>
<sequence length="224" mass="25769">MTTTFIVIWIAILVFDAVLMGTLTWMTRAPRFARYRIPPPGENRMPRLRRLINTNLNNLMALCIFAAFLYHFGARLLEPGWPGVTRLLGETLGVLLLYDLAYYAYHRALHHPKLMRFVHGVHHHVRFPTAAESNYLHPAEQIGALVMLLGAIALLGPISAASFLAIFFIYSTVNIVVHSNLVFPHPALRLFNFWSVRHDIHHRQVRHNYASIFPFWDQAFGTFK</sequence>
<dbReference type="Proteomes" id="UP000199771">
    <property type="component" value="Unassembled WGS sequence"/>
</dbReference>
<protein>
    <submittedName>
        <fullName evidence="7">Sterol desaturase/sphingolipid hydroxylase, fatty acid hydroxylase superfamily</fullName>
    </submittedName>
</protein>
<gene>
    <name evidence="7" type="ORF">SAMN04488120_10676</name>
</gene>
<dbReference type="AlphaFoldDB" id="A0A1I2JES5"/>
<dbReference type="InterPro" id="IPR006694">
    <property type="entry name" value="Fatty_acid_hydroxylase"/>
</dbReference>